<dbReference type="InterPro" id="IPR022025">
    <property type="entry name" value="Amidoligase_2"/>
</dbReference>
<evidence type="ECO:0000313" key="1">
    <source>
        <dbReference type="EMBL" id="TPX07254.1"/>
    </source>
</evidence>
<dbReference type="InParanoid" id="A0A507AM24"/>
<protein>
    <submittedName>
        <fullName evidence="1">Uncharacterized protein</fullName>
    </submittedName>
</protein>
<accession>A0A507AM24</accession>
<reference evidence="1 2" key="1">
    <citation type="submission" date="2019-06" db="EMBL/GenBank/DDBJ databases">
        <title>Draft genome sequence of the filamentous fungus Phialemoniopsis curvata isolated from diesel fuel.</title>
        <authorList>
            <person name="Varaljay V.A."/>
            <person name="Lyon W.J."/>
            <person name="Crouch A.L."/>
            <person name="Drake C.E."/>
            <person name="Hollomon J.M."/>
            <person name="Nadeau L.J."/>
            <person name="Nunn H.S."/>
            <person name="Stevenson B.S."/>
            <person name="Bojanowski C.L."/>
            <person name="Crookes-Goodson W.J."/>
        </authorList>
    </citation>
    <scope>NUCLEOTIDE SEQUENCE [LARGE SCALE GENOMIC DNA]</scope>
    <source>
        <strain evidence="1 2">D216</strain>
    </source>
</reference>
<evidence type="ECO:0000313" key="2">
    <source>
        <dbReference type="Proteomes" id="UP000319257"/>
    </source>
</evidence>
<dbReference type="GeneID" id="41978295"/>
<dbReference type="RefSeq" id="XP_030988965.1">
    <property type="nucleotide sequence ID" value="XM_031133511.1"/>
</dbReference>
<dbReference type="PANTHER" id="PTHR36847">
    <property type="entry name" value="AMIDOLIGASE ENZYME"/>
    <property type="match status" value="1"/>
</dbReference>
<organism evidence="1 2">
    <name type="scientific">Thyridium curvatum</name>
    <dbReference type="NCBI Taxonomy" id="1093900"/>
    <lineage>
        <taxon>Eukaryota</taxon>
        <taxon>Fungi</taxon>
        <taxon>Dikarya</taxon>
        <taxon>Ascomycota</taxon>
        <taxon>Pezizomycotina</taxon>
        <taxon>Sordariomycetes</taxon>
        <taxon>Sordariomycetidae</taxon>
        <taxon>Thyridiales</taxon>
        <taxon>Thyridiaceae</taxon>
        <taxon>Thyridium</taxon>
    </lineage>
</organism>
<proteinExistence type="predicted"/>
<dbReference type="Pfam" id="PF12224">
    <property type="entry name" value="Amidoligase_2"/>
    <property type="match status" value="1"/>
</dbReference>
<name>A0A507AM24_9PEZI</name>
<gene>
    <name evidence="1" type="ORF">E0L32_010848</name>
</gene>
<keyword evidence="2" id="KW-1185">Reference proteome</keyword>
<sequence>MASSPGPSSEAGDVQLTIGVEWEFLFAFIPGYEFKVLEDGPGDPCGRPLVTLPCEHPLFEPVAARRVAQSLRPHLAGFSPGKIETIWDMRVKPYMRGYADHWMVKLDRSVGGYPGGEYHFTGLELTSPILRESDPQLGAMLVEATRALTRHDRVKRNETCALHVHVGVSGEEGWDMLTLKKLASLLWLAEDRLARLCHPDRSDNVYCLSLAKTSMLAVYTIEPGDPEDTTEINTWLAPLFGEAASAHAETQQRLTKLWSAKQRLILATMLRETCAGSLRYNFKNLVTQVLGESEAPNGPLDKRTVEFRMMDMTFNGKLVHAYTACCIRLVHCAKDLGIGEYQVLARELLKPETEYTIWQLLAGIGLDKQHIDELEKWAANGYEDPLDLPLAGADEAGIVQAQ</sequence>
<dbReference type="EMBL" id="SKBQ01000092">
    <property type="protein sequence ID" value="TPX07254.1"/>
    <property type="molecule type" value="Genomic_DNA"/>
</dbReference>
<dbReference type="AlphaFoldDB" id="A0A507AM24"/>
<dbReference type="STRING" id="1093900.A0A507AM24"/>
<dbReference type="Proteomes" id="UP000319257">
    <property type="component" value="Unassembled WGS sequence"/>
</dbReference>
<dbReference type="PANTHER" id="PTHR36847:SF1">
    <property type="entry name" value="AMIDOLIGASE ENZYME"/>
    <property type="match status" value="1"/>
</dbReference>
<comment type="caution">
    <text evidence="1">The sequence shown here is derived from an EMBL/GenBank/DDBJ whole genome shotgun (WGS) entry which is preliminary data.</text>
</comment>
<dbReference type="OrthoDB" id="412402at2759"/>